<reference evidence="2 3" key="1">
    <citation type="journal article" date="2015" name="Genome Announc.">
        <title>Draft Genome Sequence of Filamentous Marine Cyanobacterium Lyngbya confervoides Strain BDU141951.</title>
        <authorList>
            <person name="Chandrababunaidu M.M."/>
            <person name="Sen D."/>
            <person name="Tripathy S."/>
        </authorList>
    </citation>
    <scope>NUCLEOTIDE SEQUENCE [LARGE SCALE GENOMIC DNA]</scope>
    <source>
        <strain evidence="2 3">BDU141951</strain>
    </source>
</reference>
<name>A0ABD4T7B1_9CYAN</name>
<organism evidence="2 3">
    <name type="scientific">Lyngbya confervoides BDU141951</name>
    <dbReference type="NCBI Taxonomy" id="1574623"/>
    <lineage>
        <taxon>Bacteria</taxon>
        <taxon>Bacillati</taxon>
        <taxon>Cyanobacteriota</taxon>
        <taxon>Cyanophyceae</taxon>
        <taxon>Oscillatoriophycideae</taxon>
        <taxon>Oscillatoriales</taxon>
        <taxon>Microcoleaceae</taxon>
        <taxon>Lyngbya</taxon>
    </lineage>
</organism>
<comment type="caution">
    <text evidence="2">The sequence shown here is derived from an EMBL/GenBank/DDBJ whole genome shotgun (WGS) entry which is preliminary data.</text>
</comment>
<accession>A0ABD4T7B1</accession>
<dbReference type="Proteomes" id="UP000031561">
    <property type="component" value="Unassembled WGS sequence"/>
</dbReference>
<dbReference type="EMBL" id="JTHE03000103">
    <property type="protein sequence ID" value="MCM1984651.1"/>
    <property type="molecule type" value="Genomic_DNA"/>
</dbReference>
<gene>
    <name evidence="2" type="ORF">QQ91_0017650</name>
</gene>
<sequence length="100" mass="11749">MNPTPRRPRPLPLPLRGRLAAESTRRAEPVLHIIRQRPPISSSYGVRDRAKPHCEDLHPSFYAFYQRWKFLFKIFDRPEKWVGAIVLVVLLAFFLGLWLA</sequence>
<keyword evidence="1" id="KW-0472">Membrane</keyword>
<keyword evidence="1" id="KW-0812">Transmembrane</keyword>
<evidence type="ECO:0000313" key="3">
    <source>
        <dbReference type="Proteomes" id="UP000031561"/>
    </source>
</evidence>
<feature type="transmembrane region" description="Helical" evidence="1">
    <location>
        <begin position="81"/>
        <end position="99"/>
    </location>
</feature>
<protein>
    <submittedName>
        <fullName evidence="2">Uncharacterized protein</fullName>
    </submittedName>
</protein>
<dbReference type="RefSeq" id="WP_166276681.1">
    <property type="nucleotide sequence ID" value="NZ_JTHE03000103.1"/>
</dbReference>
<evidence type="ECO:0000256" key="1">
    <source>
        <dbReference type="SAM" id="Phobius"/>
    </source>
</evidence>
<keyword evidence="1" id="KW-1133">Transmembrane helix</keyword>
<keyword evidence="3" id="KW-1185">Reference proteome</keyword>
<dbReference type="AlphaFoldDB" id="A0ABD4T7B1"/>
<proteinExistence type="predicted"/>
<evidence type="ECO:0000313" key="2">
    <source>
        <dbReference type="EMBL" id="MCM1984651.1"/>
    </source>
</evidence>